<evidence type="ECO:0000256" key="4">
    <source>
        <dbReference type="SAM" id="SignalP"/>
    </source>
</evidence>
<feature type="region of interest" description="Disordered" evidence="3">
    <location>
        <begin position="24"/>
        <end position="71"/>
    </location>
</feature>
<keyword evidence="6" id="KW-1185">Reference proteome</keyword>
<feature type="chain" id="PRO_5046965622" description="Secreted protein" evidence="4">
    <location>
        <begin position="18"/>
        <end position="131"/>
    </location>
</feature>
<sequence length="131" mass="14709">MPLRALLPRLVACPLLACRPAARPAVTTEAAAPNSRPGPRRCPSPRSELPAEARRTPRLIDEGGPFPHERDGSVFGAFEGLLPRHENGSYREWHGAHARTRRPGRPARRHRPERRDVPHRRPYASFTAVPR</sequence>
<evidence type="ECO:0008006" key="7">
    <source>
        <dbReference type="Google" id="ProtNLM"/>
    </source>
</evidence>
<gene>
    <name evidence="5" type="ORF">GCM10022285_57550</name>
</gene>
<dbReference type="SUPFAM" id="SSF53933">
    <property type="entry name" value="Microbial ribonucleases"/>
    <property type="match status" value="1"/>
</dbReference>
<dbReference type="InterPro" id="IPR016191">
    <property type="entry name" value="Ribonuclease/ribotoxin"/>
</dbReference>
<evidence type="ECO:0000313" key="5">
    <source>
        <dbReference type="EMBL" id="GAA4148898.1"/>
    </source>
</evidence>
<evidence type="ECO:0000256" key="2">
    <source>
        <dbReference type="ARBA" id="ARBA00022801"/>
    </source>
</evidence>
<feature type="signal peptide" evidence="4">
    <location>
        <begin position="1"/>
        <end position="17"/>
    </location>
</feature>
<organism evidence="5 6">
    <name type="scientific">Streptomyces tunisiensis</name>
    <dbReference type="NCBI Taxonomy" id="948699"/>
    <lineage>
        <taxon>Bacteria</taxon>
        <taxon>Bacillati</taxon>
        <taxon>Actinomycetota</taxon>
        <taxon>Actinomycetes</taxon>
        <taxon>Kitasatosporales</taxon>
        <taxon>Streptomycetaceae</taxon>
        <taxon>Streptomyces</taxon>
    </lineage>
</organism>
<dbReference type="Gene3D" id="3.10.450.30">
    <property type="entry name" value="Microbial ribonucleases"/>
    <property type="match status" value="1"/>
</dbReference>
<keyword evidence="4" id="KW-0732">Signal</keyword>
<dbReference type="InterPro" id="IPR000026">
    <property type="entry name" value="N1-like"/>
</dbReference>
<keyword evidence="1" id="KW-0540">Nuclease</keyword>
<comment type="caution">
    <text evidence="5">The sequence shown here is derived from an EMBL/GenBank/DDBJ whole genome shotgun (WGS) entry which is preliminary data.</text>
</comment>
<dbReference type="Proteomes" id="UP001501845">
    <property type="component" value="Unassembled WGS sequence"/>
</dbReference>
<feature type="compositionally biased region" description="Basic and acidic residues" evidence="3">
    <location>
        <begin position="49"/>
        <end position="71"/>
    </location>
</feature>
<reference evidence="6" key="1">
    <citation type="journal article" date="2019" name="Int. J. Syst. Evol. Microbiol.">
        <title>The Global Catalogue of Microorganisms (GCM) 10K type strain sequencing project: providing services to taxonomists for standard genome sequencing and annotation.</title>
        <authorList>
            <consortium name="The Broad Institute Genomics Platform"/>
            <consortium name="The Broad Institute Genome Sequencing Center for Infectious Disease"/>
            <person name="Wu L."/>
            <person name="Ma J."/>
        </authorList>
    </citation>
    <scope>NUCLEOTIDE SEQUENCE [LARGE SCALE GENOMIC DNA]</scope>
    <source>
        <strain evidence="6">JCM 17589</strain>
    </source>
</reference>
<dbReference type="RefSeq" id="WP_374103465.1">
    <property type="nucleotide sequence ID" value="NZ_BAABBU010000033.1"/>
</dbReference>
<proteinExistence type="predicted"/>
<evidence type="ECO:0000256" key="3">
    <source>
        <dbReference type="SAM" id="MobiDB-lite"/>
    </source>
</evidence>
<feature type="compositionally biased region" description="Low complexity" evidence="3">
    <location>
        <begin position="24"/>
        <end position="37"/>
    </location>
</feature>
<name>A0ABP7Z7L6_9ACTN</name>
<accession>A0ABP7Z7L6</accession>
<dbReference type="Pfam" id="PF00545">
    <property type="entry name" value="Ribonuclease"/>
    <property type="match status" value="1"/>
</dbReference>
<feature type="region of interest" description="Disordered" evidence="3">
    <location>
        <begin position="92"/>
        <end position="131"/>
    </location>
</feature>
<feature type="compositionally biased region" description="Basic residues" evidence="3">
    <location>
        <begin position="96"/>
        <end position="122"/>
    </location>
</feature>
<evidence type="ECO:0000256" key="1">
    <source>
        <dbReference type="ARBA" id="ARBA00022722"/>
    </source>
</evidence>
<keyword evidence="2" id="KW-0378">Hydrolase</keyword>
<dbReference type="EMBL" id="BAABBU010000033">
    <property type="protein sequence ID" value="GAA4148898.1"/>
    <property type="molecule type" value="Genomic_DNA"/>
</dbReference>
<protein>
    <recommendedName>
        <fullName evidence="7">Secreted protein</fullName>
    </recommendedName>
</protein>
<evidence type="ECO:0000313" key="6">
    <source>
        <dbReference type="Proteomes" id="UP001501845"/>
    </source>
</evidence>